<comment type="caution">
    <text evidence="2">The sequence shown here is derived from an EMBL/GenBank/DDBJ whole genome shotgun (WGS) entry which is preliminary data.</text>
</comment>
<dbReference type="Pfam" id="PF09084">
    <property type="entry name" value="NMT1"/>
    <property type="match status" value="1"/>
</dbReference>
<dbReference type="AlphaFoldDB" id="A0A095Z3K0"/>
<evidence type="ECO:0000313" key="3">
    <source>
        <dbReference type="Proteomes" id="UP000029579"/>
    </source>
</evidence>
<dbReference type="SUPFAM" id="SSF53850">
    <property type="entry name" value="Periplasmic binding protein-like II"/>
    <property type="match status" value="1"/>
</dbReference>
<name>A0A095Z3K0_9FIRM</name>
<dbReference type="PROSITE" id="PS51257">
    <property type="entry name" value="PROKAR_LIPOPROTEIN"/>
    <property type="match status" value="1"/>
</dbReference>
<accession>A0A095Z3K0</accession>
<sequence>MNKIKKLLLIIIPILLLSGCLLFKNKKSDKIDKIEKEVIEVNKKPILNKIDIKSATFASDIVLDELSKDSENTYETTKINNLTQIESLDFDIAIVPAYQVVDLYNKTDGNIKLAAITGVNNLHIISDKQINGPKDMAGKTIMVPELNDSMNRLIDTKLGFVKTLMRINTEFYYSQKELVKNLDSANNILAILSEPYYSKALAKKNYYSFDANKAISMLPNSKVDSNGDFLSEVIIVNKNFLMDNKKSVDKFLSDYKKAQQSIDSNTVLSQSIINNYDITNEEAIKIYKSMENTYIDSDTMSGVFEIYMDKLENLDSNIFSGKRPTDDLYYNIK</sequence>
<evidence type="ECO:0000313" key="2">
    <source>
        <dbReference type="EMBL" id="KGF03084.1"/>
    </source>
</evidence>
<dbReference type="EMBL" id="JRMW01000043">
    <property type="protein sequence ID" value="KGF03084.1"/>
    <property type="molecule type" value="Genomic_DNA"/>
</dbReference>
<gene>
    <name evidence="2" type="ORF">HMPREF1630_08830</name>
</gene>
<dbReference type="InterPro" id="IPR015168">
    <property type="entry name" value="SsuA/THI5"/>
</dbReference>
<protein>
    <recommendedName>
        <fullName evidence="1">SsuA/THI5-like domain-containing protein</fullName>
    </recommendedName>
</protein>
<proteinExistence type="predicted"/>
<evidence type="ECO:0000259" key="1">
    <source>
        <dbReference type="Pfam" id="PF09084"/>
    </source>
</evidence>
<dbReference type="OrthoDB" id="1689787at2"/>
<dbReference type="RefSeq" id="WP_004827369.1">
    <property type="nucleotide sequence ID" value="NZ_JRMW01000043.1"/>
</dbReference>
<feature type="domain" description="SsuA/THI5-like" evidence="1">
    <location>
        <begin position="120"/>
        <end position="260"/>
    </location>
</feature>
<reference evidence="2 3" key="1">
    <citation type="submission" date="2014-07" db="EMBL/GenBank/DDBJ databases">
        <authorList>
            <person name="McCorrison J."/>
            <person name="Sanka R."/>
            <person name="Torralba M."/>
            <person name="Gillis M."/>
            <person name="Haft D.H."/>
            <person name="Methe B."/>
            <person name="Sutton G."/>
            <person name="Nelson K.E."/>
        </authorList>
    </citation>
    <scope>NUCLEOTIDE SEQUENCE [LARGE SCALE GENOMIC DNA]</scope>
    <source>
        <strain evidence="2 3">S7-1-13</strain>
    </source>
</reference>
<dbReference type="Gene3D" id="3.40.190.10">
    <property type="entry name" value="Periplasmic binding protein-like II"/>
    <property type="match status" value="2"/>
</dbReference>
<organism evidence="2 3">
    <name type="scientific">Anaerococcus lactolyticus S7-1-13</name>
    <dbReference type="NCBI Taxonomy" id="1284686"/>
    <lineage>
        <taxon>Bacteria</taxon>
        <taxon>Bacillati</taxon>
        <taxon>Bacillota</taxon>
        <taxon>Tissierellia</taxon>
        <taxon>Tissierellales</taxon>
        <taxon>Peptoniphilaceae</taxon>
        <taxon>Anaerococcus</taxon>
    </lineage>
</organism>
<dbReference type="Proteomes" id="UP000029579">
    <property type="component" value="Unassembled WGS sequence"/>
</dbReference>
<dbReference type="eggNOG" id="COG0715">
    <property type="taxonomic scope" value="Bacteria"/>
</dbReference>